<dbReference type="InterPro" id="IPR010640">
    <property type="entry name" value="Low_temperature_requirement_A"/>
</dbReference>
<keyword evidence="4" id="KW-1185">Reference proteome</keyword>
<name>A0A9W5UM55_9ACTN</name>
<keyword evidence="2" id="KW-0812">Transmembrane</keyword>
<protein>
    <submittedName>
        <fullName evidence="3">Membrane protein</fullName>
    </submittedName>
</protein>
<evidence type="ECO:0000256" key="1">
    <source>
        <dbReference type="SAM" id="MobiDB-lite"/>
    </source>
</evidence>
<dbReference type="Proteomes" id="UP000607311">
    <property type="component" value="Unassembled WGS sequence"/>
</dbReference>
<proteinExistence type="predicted"/>
<keyword evidence="2" id="KW-1133">Transmembrane helix</keyword>
<feature type="transmembrane region" description="Helical" evidence="2">
    <location>
        <begin position="265"/>
        <end position="284"/>
    </location>
</feature>
<reference evidence="3" key="1">
    <citation type="submission" date="2021-01" db="EMBL/GenBank/DDBJ databases">
        <title>Whole genome shotgun sequence of Verrucosispora sediminis NBRC 107745.</title>
        <authorList>
            <person name="Komaki H."/>
            <person name="Tamura T."/>
        </authorList>
    </citation>
    <scope>NUCLEOTIDE SEQUENCE</scope>
    <source>
        <strain evidence="3">NBRC 107745</strain>
    </source>
</reference>
<dbReference type="Pfam" id="PF06772">
    <property type="entry name" value="LtrA"/>
    <property type="match status" value="1"/>
</dbReference>
<feature type="transmembrane region" description="Helical" evidence="2">
    <location>
        <begin position="364"/>
        <end position="384"/>
    </location>
</feature>
<comment type="caution">
    <text evidence="3">The sequence shown here is derived from an EMBL/GenBank/DDBJ whole genome shotgun (WGS) entry which is preliminary data.</text>
</comment>
<dbReference type="EMBL" id="BOPD01000006">
    <property type="protein sequence ID" value="GIJ31467.1"/>
    <property type="molecule type" value="Genomic_DNA"/>
</dbReference>
<keyword evidence="2" id="KW-0472">Membrane</keyword>
<dbReference type="PANTHER" id="PTHR36840">
    <property type="entry name" value="BLL5714 PROTEIN"/>
    <property type="match status" value="1"/>
</dbReference>
<feature type="transmembrane region" description="Helical" evidence="2">
    <location>
        <begin position="338"/>
        <end position="358"/>
    </location>
</feature>
<feature type="transmembrane region" description="Helical" evidence="2">
    <location>
        <begin position="290"/>
        <end position="309"/>
    </location>
</feature>
<evidence type="ECO:0000313" key="3">
    <source>
        <dbReference type="EMBL" id="GIJ31467.1"/>
    </source>
</evidence>
<feature type="transmembrane region" description="Helical" evidence="2">
    <location>
        <begin position="400"/>
        <end position="432"/>
    </location>
</feature>
<organism evidence="3 4">
    <name type="scientific">Micromonospora sediminimaris</name>
    <dbReference type="NCBI Taxonomy" id="547162"/>
    <lineage>
        <taxon>Bacteria</taxon>
        <taxon>Bacillati</taxon>
        <taxon>Actinomycetota</taxon>
        <taxon>Actinomycetes</taxon>
        <taxon>Micromonosporales</taxon>
        <taxon>Micromonosporaceae</taxon>
        <taxon>Micromonospora</taxon>
    </lineage>
</organism>
<evidence type="ECO:0000256" key="2">
    <source>
        <dbReference type="SAM" id="Phobius"/>
    </source>
</evidence>
<feature type="transmembrane region" description="Helical" evidence="2">
    <location>
        <begin position="138"/>
        <end position="158"/>
    </location>
</feature>
<feature type="transmembrane region" description="Helical" evidence="2">
    <location>
        <begin position="194"/>
        <end position="214"/>
    </location>
</feature>
<gene>
    <name evidence="3" type="ORF">Vse01_06150</name>
</gene>
<feature type="transmembrane region" description="Helical" evidence="2">
    <location>
        <begin position="164"/>
        <end position="182"/>
    </location>
</feature>
<accession>A0A9W5UM55</accession>
<feature type="region of interest" description="Disordered" evidence="1">
    <location>
        <begin position="45"/>
        <end position="69"/>
    </location>
</feature>
<feature type="transmembrane region" description="Helical" evidence="2">
    <location>
        <begin position="74"/>
        <end position="93"/>
    </location>
</feature>
<dbReference type="PANTHER" id="PTHR36840:SF1">
    <property type="entry name" value="BLL5714 PROTEIN"/>
    <property type="match status" value="1"/>
</dbReference>
<dbReference type="AlphaFoldDB" id="A0A9W5UM55"/>
<evidence type="ECO:0000313" key="4">
    <source>
        <dbReference type="Proteomes" id="UP000607311"/>
    </source>
</evidence>
<feature type="transmembrane region" description="Helical" evidence="2">
    <location>
        <begin position="105"/>
        <end position="126"/>
    </location>
</feature>
<sequence>MYAVPVTDPGEGTIGPGRGYGRYAGTAITLPPIVERPARRSVAGCRESSVPFAQEEPGQRRRPPTRGPSTPRRVTLLELFFDLVYVVALALISRDLAHEITWYQAGQSLILLAAVWWTWVLTSLVTDLYDPERTEIKVLIVTVMLGVLLMATAIPKAFGDRGLLFAGAYVAIHLGRGLILMPTVRGDPMIQRRAARVFCWFALSAVPWILGAFVSEDARMALWLLALGIDYLGLRLAYPVPGIGTVPAAQLRVTAEHLAERYQQFYTIALGDAILVTGVAYSTVHAQAENSVGFVLAFATTLLLWRIYVHKSGELLPLAMKISTVPNRFVKTAPYSHLLMVAGVVTTAAGFELVLHALPARTPPAWAAVILGGPALFLTGRAFFEREVFNRISPSRPGGVLALVTVAPAVLFLPPLTASLAAMLVLTGVALADLRRTRTSPPEAPMPP</sequence>